<sequence>MYTIILAIIAGIFSIFCYGLSEAPLSRDIFLGLIAGTLIDIYLLLKRKMK</sequence>
<dbReference type="KEGG" id="asoc:CB4_03201"/>
<protein>
    <submittedName>
        <fullName evidence="1">Uncharacterized protein</fullName>
    </submittedName>
</protein>
<dbReference type="EMBL" id="AP017312">
    <property type="protein sequence ID" value="BAU29023.1"/>
    <property type="molecule type" value="Genomic_DNA"/>
</dbReference>
<accession>A0A0U5B6I4</accession>
<dbReference type="AlphaFoldDB" id="A0A0U5B6I4"/>
<organism evidence="1 2">
    <name type="scientific">Aneurinibacillus soli</name>
    <dbReference type="NCBI Taxonomy" id="1500254"/>
    <lineage>
        <taxon>Bacteria</taxon>
        <taxon>Bacillati</taxon>
        <taxon>Bacillota</taxon>
        <taxon>Bacilli</taxon>
        <taxon>Bacillales</taxon>
        <taxon>Paenibacillaceae</taxon>
        <taxon>Aneurinibacillus group</taxon>
        <taxon>Aneurinibacillus</taxon>
    </lineage>
</organism>
<dbReference type="Proteomes" id="UP000217696">
    <property type="component" value="Chromosome"/>
</dbReference>
<name>A0A0U5B6I4_9BACL</name>
<gene>
    <name evidence="1" type="ORF">CB4_03201</name>
</gene>
<reference evidence="1 2" key="1">
    <citation type="submission" date="2015-12" db="EMBL/GenBank/DDBJ databases">
        <title>Genome sequence of Aneurinibacillus soli.</title>
        <authorList>
            <person name="Lee J.S."/>
            <person name="Lee K.C."/>
            <person name="Kim K.K."/>
            <person name="Lee B.W."/>
        </authorList>
    </citation>
    <scope>NUCLEOTIDE SEQUENCE [LARGE SCALE GENOMIC DNA]</scope>
    <source>
        <strain evidence="1 2">CB4</strain>
    </source>
</reference>
<keyword evidence="2" id="KW-1185">Reference proteome</keyword>
<evidence type="ECO:0000313" key="2">
    <source>
        <dbReference type="Proteomes" id="UP000217696"/>
    </source>
</evidence>
<proteinExistence type="predicted"/>
<evidence type="ECO:0000313" key="1">
    <source>
        <dbReference type="EMBL" id="BAU29023.1"/>
    </source>
</evidence>